<comment type="caution">
    <text evidence="1">The sequence shown here is derived from an EMBL/GenBank/DDBJ whole genome shotgun (WGS) entry which is preliminary data.</text>
</comment>
<dbReference type="AlphaFoldDB" id="A0A0F9SGB6"/>
<evidence type="ECO:0000313" key="1">
    <source>
        <dbReference type="EMBL" id="KKN67910.1"/>
    </source>
</evidence>
<reference evidence="1" key="1">
    <citation type="journal article" date="2015" name="Nature">
        <title>Complex archaea that bridge the gap between prokaryotes and eukaryotes.</title>
        <authorList>
            <person name="Spang A."/>
            <person name="Saw J.H."/>
            <person name="Jorgensen S.L."/>
            <person name="Zaremba-Niedzwiedzka K."/>
            <person name="Martijn J."/>
            <person name="Lind A.E."/>
            <person name="van Eijk R."/>
            <person name="Schleper C."/>
            <person name="Guy L."/>
            <person name="Ettema T.J."/>
        </authorList>
    </citation>
    <scope>NUCLEOTIDE SEQUENCE</scope>
</reference>
<gene>
    <name evidence="1" type="ORF">LCGC14_0456970</name>
</gene>
<name>A0A0F9SGB6_9ZZZZ</name>
<protein>
    <recommendedName>
        <fullName evidence="2">SpoVG family protein</fullName>
    </recommendedName>
</protein>
<proteinExistence type="predicted"/>
<evidence type="ECO:0008006" key="2">
    <source>
        <dbReference type="Google" id="ProtNLM"/>
    </source>
</evidence>
<accession>A0A0F9SGB6</accession>
<dbReference type="EMBL" id="LAZR01000463">
    <property type="protein sequence ID" value="KKN67910.1"/>
    <property type="molecule type" value="Genomic_DNA"/>
</dbReference>
<organism evidence="1">
    <name type="scientific">marine sediment metagenome</name>
    <dbReference type="NCBI Taxonomy" id="412755"/>
    <lineage>
        <taxon>unclassified sequences</taxon>
        <taxon>metagenomes</taxon>
        <taxon>ecological metagenomes</taxon>
    </lineage>
</organism>
<sequence>MIHTQTEKPKPKIEIVGIYPEKRRPNAVATFHVYLVDKDIDIRGGVIYRLPSGKYFIQMPQGSGSDEVTGKRICFPTISFTDAEYEREVRREVIRQVLKELETMTFD</sequence>